<protein>
    <submittedName>
        <fullName evidence="2">Uncharacterized protein</fullName>
    </submittedName>
</protein>
<proteinExistence type="predicted"/>
<reference evidence="2" key="2">
    <citation type="journal article" date="2015" name="Fish Shellfish Immunol.">
        <title>Early steps in the European eel (Anguilla anguilla)-Vibrio vulnificus interaction in the gills: Role of the RtxA13 toxin.</title>
        <authorList>
            <person name="Callol A."/>
            <person name="Pajuelo D."/>
            <person name="Ebbesson L."/>
            <person name="Teles M."/>
            <person name="MacKenzie S."/>
            <person name="Amaro C."/>
        </authorList>
    </citation>
    <scope>NUCLEOTIDE SEQUENCE</scope>
</reference>
<evidence type="ECO:0000313" key="2">
    <source>
        <dbReference type="EMBL" id="JAH96886.1"/>
    </source>
</evidence>
<evidence type="ECO:0000256" key="1">
    <source>
        <dbReference type="SAM" id="MobiDB-lite"/>
    </source>
</evidence>
<organism evidence="2">
    <name type="scientific">Anguilla anguilla</name>
    <name type="common">European freshwater eel</name>
    <name type="synonym">Muraena anguilla</name>
    <dbReference type="NCBI Taxonomy" id="7936"/>
    <lineage>
        <taxon>Eukaryota</taxon>
        <taxon>Metazoa</taxon>
        <taxon>Chordata</taxon>
        <taxon>Craniata</taxon>
        <taxon>Vertebrata</taxon>
        <taxon>Euteleostomi</taxon>
        <taxon>Actinopterygii</taxon>
        <taxon>Neopterygii</taxon>
        <taxon>Teleostei</taxon>
        <taxon>Anguilliformes</taxon>
        <taxon>Anguillidae</taxon>
        <taxon>Anguilla</taxon>
    </lineage>
</organism>
<accession>A0A0E9X347</accession>
<dbReference type="EMBL" id="GBXM01011691">
    <property type="protein sequence ID" value="JAH96886.1"/>
    <property type="molecule type" value="Transcribed_RNA"/>
</dbReference>
<name>A0A0E9X347_ANGAN</name>
<sequence length="51" mass="6114">MEYNRQMGDTYMERCSQMSEKRMQHKTRHKGFCRLNRKPMPPAVNVTPLLS</sequence>
<feature type="compositionally biased region" description="Basic residues" evidence="1">
    <location>
        <begin position="23"/>
        <end position="37"/>
    </location>
</feature>
<feature type="region of interest" description="Disordered" evidence="1">
    <location>
        <begin position="20"/>
        <end position="51"/>
    </location>
</feature>
<reference evidence="2" key="1">
    <citation type="submission" date="2014-11" db="EMBL/GenBank/DDBJ databases">
        <authorList>
            <person name="Amaro Gonzalez C."/>
        </authorList>
    </citation>
    <scope>NUCLEOTIDE SEQUENCE</scope>
</reference>
<dbReference type="AlphaFoldDB" id="A0A0E9X347"/>